<protein>
    <submittedName>
        <fullName evidence="1">DUF1684 domain-containing protein</fullName>
    </submittedName>
</protein>
<organism evidence="1 2">
    <name type="scientific">Microvirga terrestris</name>
    <dbReference type="NCBI Taxonomy" id="2791024"/>
    <lineage>
        <taxon>Bacteria</taxon>
        <taxon>Pseudomonadati</taxon>
        <taxon>Pseudomonadota</taxon>
        <taxon>Alphaproteobacteria</taxon>
        <taxon>Hyphomicrobiales</taxon>
        <taxon>Methylobacteriaceae</taxon>
        <taxon>Microvirga</taxon>
    </lineage>
</organism>
<dbReference type="Proteomes" id="UP000611708">
    <property type="component" value="Unassembled WGS sequence"/>
</dbReference>
<sequence>MTMVPTAQYISALETWYANRIETLKKPEGWLSVSGLEWLHPGTWRFGSAPDNDIVLDNAPHHAGIILYRDDGTAHVQLDPSADGTIDGERIAQAQLHDDTETPTMVAFGTVSFHLIRRDDRKALRIRDCANRNRPRFAGIPRFPVDASWRILADWVPLPEPRPLDVDSVIGTVNTILVTHKAVFSRDGIRYELWPTHGTKDAPMFVLRDGTSGTETYGASRFLIGEVQGSTIVLDFNKAINPPCAFTDFATCPLPPAENKLPLRIKAGEKLPSFHT</sequence>
<evidence type="ECO:0000313" key="2">
    <source>
        <dbReference type="Proteomes" id="UP000611708"/>
    </source>
</evidence>
<evidence type="ECO:0000313" key="1">
    <source>
        <dbReference type="EMBL" id="MBF9198033.1"/>
    </source>
</evidence>
<comment type="caution">
    <text evidence="1">The sequence shown here is derived from an EMBL/GenBank/DDBJ whole genome shotgun (WGS) entry which is preliminary data.</text>
</comment>
<dbReference type="EMBL" id="JADQDN010000015">
    <property type="protein sequence ID" value="MBF9198033.1"/>
    <property type="molecule type" value="Genomic_DNA"/>
</dbReference>
<gene>
    <name evidence="1" type="ORF">I2H36_18530</name>
</gene>
<keyword evidence="2" id="KW-1185">Reference proteome</keyword>
<dbReference type="PANTHER" id="PTHR41913:SF1">
    <property type="entry name" value="DUF1684 DOMAIN-CONTAINING PROTEIN"/>
    <property type="match status" value="1"/>
</dbReference>
<dbReference type="CDD" id="cd00060">
    <property type="entry name" value="FHA"/>
    <property type="match status" value="1"/>
</dbReference>
<reference evidence="1 2" key="1">
    <citation type="submission" date="2020-11" db="EMBL/GenBank/DDBJ databases">
        <authorList>
            <person name="Kim M.K."/>
        </authorList>
    </citation>
    <scope>NUCLEOTIDE SEQUENCE [LARGE SCALE GENOMIC DNA]</scope>
    <source>
        <strain evidence="1 2">BT290</strain>
    </source>
</reference>
<dbReference type="InterPro" id="IPR008984">
    <property type="entry name" value="SMAD_FHA_dom_sf"/>
</dbReference>
<dbReference type="Pfam" id="PF07920">
    <property type="entry name" value="DUF1684"/>
    <property type="match status" value="1"/>
</dbReference>
<dbReference type="PANTHER" id="PTHR41913">
    <property type="entry name" value="DUF1684 DOMAIN-CONTAINING PROTEIN"/>
    <property type="match status" value="1"/>
</dbReference>
<proteinExistence type="predicted"/>
<dbReference type="RefSeq" id="WP_196265383.1">
    <property type="nucleotide sequence ID" value="NZ_JADQDN010000015.1"/>
</dbReference>
<name>A0ABS0HX20_9HYPH</name>
<accession>A0ABS0HX20</accession>
<dbReference type="SUPFAM" id="SSF49879">
    <property type="entry name" value="SMAD/FHA domain"/>
    <property type="match status" value="1"/>
</dbReference>
<dbReference type="InterPro" id="IPR012467">
    <property type="entry name" value="DUF1684"/>
</dbReference>